<name>A0A125P654_9LACO</name>
<accession>A0A125P654</accession>
<dbReference type="EMBL" id="LJGP01000029">
    <property type="protein sequence ID" value="KWU03376.1"/>
    <property type="molecule type" value="Genomic_DNA"/>
</dbReference>
<sequence>MNNEKFARENKRIIEGMGIGAFVGPILALVMMYVKTAGSPQPFQIIMSIGAGLAFGLMFGGIMSASLVLNKTVASKIPWQKKVLKLAPQVIGTGVVVAAASVVFTLVTNWGSVDIVKTIFSTDTLWQFFDGVLLGLITIR</sequence>
<evidence type="ECO:0000313" key="2">
    <source>
        <dbReference type="EMBL" id="KWU03376.1"/>
    </source>
</evidence>
<gene>
    <name evidence="2" type="ORF">AEL95_07740</name>
</gene>
<dbReference type="Proteomes" id="UP000067598">
    <property type="component" value="Unassembled WGS sequence"/>
</dbReference>
<feature type="transmembrane region" description="Helical" evidence="1">
    <location>
        <begin position="45"/>
        <end position="69"/>
    </location>
</feature>
<dbReference type="RefSeq" id="WP_060462283.1">
    <property type="nucleotide sequence ID" value="NZ_AP025162.1"/>
</dbReference>
<dbReference type="PATRIC" id="fig|47770.28.peg.991"/>
<evidence type="ECO:0000256" key="1">
    <source>
        <dbReference type="SAM" id="Phobius"/>
    </source>
</evidence>
<keyword evidence="1" id="KW-1133">Transmembrane helix</keyword>
<protein>
    <submittedName>
        <fullName evidence="2">Uncharacterized protein</fullName>
    </submittedName>
</protein>
<reference evidence="2 3" key="1">
    <citation type="journal article" date="2016" name="Microbiology (Mosc.)">
        <title>Comparison of Lactobacillus crispatus isolates from Lactobacillus-dominated vaginal microbiomes with isolates from microbiomes containing bacterial vaginosis-associated bacteria.</title>
        <authorList>
            <person name="Abdelmaksoud A.A."/>
            <person name="Koparde V.N."/>
            <person name="Sheth N.U."/>
            <person name="Serrano M.G."/>
            <person name="Glascock A.L."/>
            <person name="Fettweis J.M."/>
            <person name="Strauss Iii J.F."/>
            <person name="Buck G.A."/>
            <person name="Jefferson K.K."/>
        </authorList>
    </citation>
    <scope>NUCLEOTIDE SEQUENCE [LARGE SCALE GENOMIC DNA]</scope>
    <source>
        <strain evidence="2 3">VMC3</strain>
    </source>
</reference>
<feature type="transmembrane region" description="Helical" evidence="1">
    <location>
        <begin position="90"/>
        <end position="107"/>
    </location>
</feature>
<proteinExistence type="predicted"/>
<feature type="transmembrane region" description="Helical" evidence="1">
    <location>
        <begin position="12"/>
        <end position="33"/>
    </location>
</feature>
<evidence type="ECO:0000313" key="3">
    <source>
        <dbReference type="Proteomes" id="UP000067598"/>
    </source>
</evidence>
<dbReference type="AlphaFoldDB" id="A0A125P654"/>
<keyword evidence="1" id="KW-0472">Membrane</keyword>
<keyword evidence="1" id="KW-0812">Transmembrane</keyword>
<organism evidence="2 3">
    <name type="scientific">Lactobacillus crispatus</name>
    <dbReference type="NCBI Taxonomy" id="47770"/>
    <lineage>
        <taxon>Bacteria</taxon>
        <taxon>Bacillati</taxon>
        <taxon>Bacillota</taxon>
        <taxon>Bacilli</taxon>
        <taxon>Lactobacillales</taxon>
        <taxon>Lactobacillaceae</taxon>
        <taxon>Lactobacillus</taxon>
    </lineage>
</organism>
<comment type="caution">
    <text evidence="2">The sequence shown here is derived from an EMBL/GenBank/DDBJ whole genome shotgun (WGS) entry which is preliminary data.</text>
</comment>